<feature type="transmembrane region" description="Helical" evidence="1">
    <location>
        <begin position="239"/>
        <end position="259"/>
    </location>
</feature>
<dbReference type="GO" id="GO:0005886">
    <property type="term" value="C:plasma membrane"/>
    <property type="evidence" value="ECO:0007669"/>
    <property type="project" value="TreeGrafter"/>
</dbReference>
<evidence type="ECO:0000256" key="1">
    <source>
        <dbReference type="SAM" id="Phobius"/>
    </source>
</evidence>
<feature type="transmembrane region" description="Helical" evidence="1">
    <location>
        <begin position="162"/>
        <end position="182"/>
    </location>
</feature>
<reference evidence="3" key="1">
    <citation type="submission" date="2016-06" db="EMBL/GenBank/DDBJ databases">
        <authorList>
            <person name="Sutton G."/>
            <person name="Brinkac L."/>
            <person name="Sanka R."/>
            <person name="Adams M."/>
            <person name="Lau E."/>
            <person name="Mehaffy C."/>
            <person name="Tameris M."/>
            <person name="Hatherill M."/>
            <person name="Hanekom W."/>
            <person name="Mahomed H."/>
            <person name="Mcshane H."/>
        </authorList>
    </citation>
    <scope>NUCLEOTIDE SEQUENCE [LARGE SCALE GENOMIC DNA]</scope>
    <source>
        <strain evidence="3">852002-10433_SCH5171157</strain>
    </source>
</reference>
<dbReference type="Gene3D" id="1.20.1250.20">
    <property type="entry name" value="MFS general substrate transporter like domains"/>
    <property type="match status" value="1"/>
</dbReference>
<sequence length="409" mass="41609">MPKAPWLHVARTAAVLAAAMGIGRFVYTPILPLMTAQAGLSPQSAGHLATANYIGYLLGAVAGAFSPRLSRSMSACRVSLIVLVVSLAAMPLTGNAFGWMALRLAAGVASALVFVIAVNTVLDHLHGHPAHLPGWAFGGVGVGIALSAGLVFGLPARAGWQGAWWLAAGCTAALSVAAWFMRPATTPSEVKAHADQRKTTRRPFALLFGSYTLEGIGYIIAGTFLVAAIAQNSPGRLGIGAWLVVGLAAIPSAALWARLSSRYSHPVLLTGALLLQAGGIGLACTGSGVAAVLGAVLFGGTFIGISTLALAAGRQLQFPGAVALLTAGYSVGQIIGPVAVSPFVHNGFRIALAVGALVVLLAAIAALAIRVVGGQPRSVLADAEITDAARERLDNRAHGRTVLIATPDQ</sequence>
<feature type="transmembrane region" description="Helical" evidence="1">
    <location>
        <begin position="322"/>
        <end position="344"/>
    </location>
</feature>
<keyword evidence="1" id="KW-1133">Transmembrane helix</keyword>
<name>A0A1A0VSW4_MYCPR</name>
<evidence type="ECO:0000313" key="2">
    <source>
        <dbReference type="EMBL" id="OBB86337.1"/>
    </source>
</evidence>
<feature type="transmembrane region" description="Helical" evidence="1">
    <location>
        <begin position="203"/>
        <end position="227"/>
    </location>
</feature>
<feature type="transmembrane region" description="Helical" evidence="1">
    <location>
        <begin position="134"/>
        <end position="156"/>
    </location>
</feature>
<feature type="transmembrane region" description="Helical" evidence="1">
    <location>
        <begin position="350"/>
        <end position="369"/>
    </location>
</feature>
<comment type="caution">
    <text evidence="2">The sequence shown here is derived from an EMBL/GenBank/DDBJ whole genome shotgun (WGS) entry which is preliminary data.</text>
</comment>
<accession>A0A1A0VSW4</accession>
<dbReference type="PANTHER" id="PTHR23537:SF1">
    <property type="entry name" value="SUGAR TRANSPORTER"/>
    <property type="match status" value="1"/>
</dbReference>
<dbReference type="EMBL" id="LZSY01000136">
    <property type="protein sequence ID" value="OBB86337.1"/>
    <property type="molecule type" value="Genomic_DNA"/>
</dbReference>
<dbReference type="AlphaFoldDB" id="A0A1A0VSW4"/>
<proteinExistence type="predicted"/>
<dbReference type="Proteomes" id="UP000094008">
    <property type="component" value="Unassembled WGS sequence"/>
</dbReference>
<keyword evidence="1" id="KW-0812">Transmembrane</keyword>
<dbReference type="PANTHER" id="PTHR23537">
    <property type="match status" value="1"/>
</dbReference>
<keyword evidence="1" id="KW-0472">Membrane</keyword>
<gene>
    <name evidence="2" type="ORF">A5779_02980</name>
</gene>
<dbReference type="InterPro" id="IPR036259">
    <property type="entry name" value="MFS_trans_sf"/>
</dbReference>
<feature type="transmembrane region" description="Helical" evidence="1">
    <location>
        <begin position="12"/>
        <end position="33"/>
    </location>
</feature>
<organism evidence="2 3">
    <name type="scientific">Mycolicibacterium peregrinum</name>
    <name type="common">Mycobacterium peregrinum</name>
    <dbReference type="NCBI Taxonomy" id="43304"/>
    <lineage>
        <taxon>Bacteria</taxon>
        <taxon>Bacillati</taxon>
        <taxon>Actinomycetota</taxon>
        <taxon>Actinomycetes</taxon>
        <taxon>Mycobacteriales</taxon>
        <taxon>Mycobacteriaceae</taxon>
        <taxon>Mycolicibacterium</taxon>
    </lineage>
</organism>
<evidence type="ECO:0000313" key="3">
    <source>
        <dbReference type="Proteomes" id="UP000094008"/>
    </source>
</evidence>
<feature type="transmembrane region" description="Helical" evidence="1">
    <location>
        <begin position="104"/>
        <end position="122"/>
    </location>
</feature>
<dbReference type="Pfam" id="PF06779">
    <property type="entry name" value="MFS_4"/>
    <property type="match status" value="1"/>
</dbReference>
<protein>
    <submittedName>
        <fullName evidence="2">MFS transporter</fullName>
    </submittedName>
</protein>
<feature type="transmembrane region" description="Helical" evidence="1">
    <location>
        <begin position="78"/>
        <end position="98"/>
    </location>
</feature>
<feature type="transmembrane region" description="Helical" evidence="1">
    <location>
        <begin position="45"/>
        <end position="66"/>
    </location>
</feature>
<dbReference type="SUPFAM" id="SSF103473">
    <property type="entry name" value="MFS general substrate transporter"/>
    <property type="match status" value="1"/>
</dbReference>
<feature type="transmembrane region" description="Helical" evidence="1">
    <location>
        <begin position="289"/>
        <end position="310"/>
    </location>
</feature>
<dbReference type="OrthoDB" id="9797953at2"/>
<dbReference type="InterPro" id="IPR010645">
    <property type="entry name" value="MFS_4"/>
</dbReference>
<feature type="transmembrane region" description="Helical" evidence="1">
    <location>
        <begin position="266"/>
        <end position="283"/>
    </location>
</feature>